<dbReference type="AlphaFoldDB" id="A0A6C0LLS7"/>
<accession>A0A6C0LLS7</accession>
<sequence>MFMVVSYKSDTFGPVKVLIDGIYETMEEAKKRQLEICGGRTGPTYSDNNSVQGRHSVISWIKNIPTGDLDKLDIYMPDPKSK</sequence>
<dbReference type="EMBL" id="MN740521">
    <property type="protein sequence ID" value="QHU30935.1"/>
    <property type="molecule type" value="Genomic_DNA"/>
</dbReference>
<protein>
    <submittedName>
        <fullName evidence="1">Uncharacterized protein</fullName>
    </submittedName>
</protein>
<evidence type="ECO:0000313" key="1">
    <source>
        <dbReference type="EMBL" id="QHU30935.1"/>
    </source>
</evidence>
<proteinExistence type="predicted"/>
<name>A0A6C0LLS7_9ZZZZ</name>
<reference evidence="1" key="1">
    <citation type="journal article" date="2020" name="Nature">
        <title>Giant virus diversity and host interactions through global metagenomics.</title>
        <authorList>
            <person name="Schulz F."/>
            <person name="Roux S."/>
            <person name="Paez-Espino D."/>
            <person name="Jungbluth S."/>
            <person name="Walsh D.A."/>
            <person name="Denef V.J."/>
            <person name="McMahon K.D."/>
            <person name="Konstantinidis K.T."/>
            <person name="Eloe-Fadrosh E.A."/>
            <person name="Kyrpides N.C."/>
            <person name="Woyke T."/>
        </authorList>
    </citation>
    <scope>NUCLEOTIDE SEQUENCE</scope>
    <source>
        <strain evidence="1">GVMAG-M-3300027892-73</strain>
    </source>
</reference>
<organism evidence="1">
    <name type="scientific">viral metagenome</name>
    <dbReference type="NCBI Taxonomy" id="1070528"/>
    <lineage>
        <taxon>unclassified sequences</taxon>
        <taxon>metagenomes</taxon>
        <taxon>organismal metagenomes</taxon>
    </lineage>
</organism>